<dbReference type="EMBL" id="WOFE01000001">
    <property type="protein sequence ID" value="MBM5570377.1"/>
    <property type="molecule type" value="Genomic_DNA"/>
</dbReference>
<feature type="binding site" evidence="7">
    <location>
        <position position="189"/>
    </location>
    <ligand>
        <name>L-glutamate</name>
        <dbReference type="ChEBI" id="CHEBI:29985"/>
    </ligand>
</feature>
<dbReference type="GO" id="GO:0016874">
    <property type="term" value="F:ligase activity"/>
    <property type="evidence" value="ECO:0007669"/>
    <property type="project" value="UniProtKB-KW"/>
</dbReference>
<feature type="short sequence motif" description="'KMSKS' region" evidence="7">
    <location>
        <begin position="245"/>
        <end position="249"/>
    </location>
</feature>
<evidence type="ECO:0000256" key="7">
    <source>
        <dbReference type="HAMAP-Rule" id="MF_01428"/>
    </source>
</evidence>
<dbReference type="PANTHER" id="PTHR43311:SF1">
    <property type="entry name" value="GLUTAMYL-Q TRNA(ASP) SYNTHETASE"/>
    <property type="match status" value="1"/>
</dbReference>
<evidence type="ECO:0000256" key="6">
    <source>
        <dbReference type="ARBA" id="ARBA00023146"/>
    </source>
</evidence>
<evidence type="ECO:0000256" key="8">
    <source>
        <dbReference type="RuleBase" id="RU363037"/>
    </source>
</evidence>
<feature type="binding site" evidence="7">
    <location>
        <position position="111"/>
    </location>
    <ligand>
        <name>Zn(2+)</name>
        <dbReference type="ChEBI" id="CHEBI:29105"/>
    </ligand>
</feature>
<feature type="binding site" evidence="7">
    <location>
        <position position="113"/>
    </location>
    <ligand>
        <name>Zn(2+)</name>
        <dbReference type="ChEBI" id="CHEBI:29105"/>
    </ligand>
</feature>
<keyword evidence="3 7" id="KW-0547">Nucleotide-binding</keyword>
<dbReference type="EC" id="6.1.1.-" evidence="7"/>
<evidence type="ECO:0000313" key="11">
    <source>
        <dbReference type="Proteomes" id="UP001195660"/>
    </source>
</evidence>
<dbReference type="Gene3D" id="3.40.50.620">
    <property type="entry name" value="HUPs"/>
    <property type="match status" value="1"/>
</dbReference>
<keyword evidence="1 7" id="KW-0436">Ligase</keyword>
<comment type="similarity">
    <text evidence="7">Belongs to the class-I aminoacyl-tRNA synthetase family. GluQ subfamily.</text>
</comment>
<dbReference type="InterPro" id="IPR020058">
    <property type="entry name" value="Glu/Gln-tRNA-synth_Ib_cat-dom"/>
</dbReference>
<keyword evidence="2 7" id="KW-0479">Metal-binding</keyword>
<dbReference type="SUPFAM" id="SSF52374">
    <property type="entry name" value="Nucleotidylyl transferase"/>
    <property type="match status" value="1"/>
</dbReference>
<keyword evidence="5 7" id="KW-0067">ATP-binding</keyword>
<dbReference type="HAMAP" id="MF_01428">
    <property type="entry name" value="Glu_Q_tRNA_synth"/>
    <property type="match status" value="1"/>
</dbReference>
<dbReference type="Proteomes" id="UP001195660">
    <property type="component" value="Unassembled WGS sequence"/>
</dbReference>
<feature type="domain" description="Glutamyl/glutaminyl-tRNA synthetase class Ib catalytic" evidence="9">
    <location>
        <begin position="19"/>
        <end position="250"/>
    </location>
</feature>
<comment type="function">
    <text evidence="7">Catalyzes the tRNA-independent activation of glutamate in presence of ATP and the subsequent transfer of glutamate onto a tRNA(Asp). Glutamate is transferred on the 2-amino-5-(4,5-dihydroxy-2-cyclopenten-1-yl) moiety of the queuosine in the wobble position of the QUC anticodon.</text>
</comment>
<keyword evidence="4 7" id="KW-0862">Zinc</keyword>
<feature type="binding site" evidence="7">
    <location>
        <position position="135"/>
    </location>
    <ligand>
        <name>Zn(2+)</name>
        <dbReference type="ChEBI" id="CHEBI:29105"/>
    </ligand>
</feature>
<keyword evidence="6 7" id="KW-0030">Aminoacyl-tRNA synthetase</keyword>
<evidence type="ECO:0000256" key="5">
    <source>
        <dbReference type="ARBA" id="ARBA00022840"/>
    </source>
</evidence>
<dbReference type="PANTHER" id="PTHR43311">
    <property type="entry name" value="GLUTAMATE--TRNA LIGASE"/>
    <property type="match status" value="1"/>
</dbReference>
<dbReference type="InterPro" id="IPR014729">
    <property type="entry name" value="Rossmann-like_a/b/a_fold"/>
</dbReference>
<accession>A0ABS2C889</accession>
<gene>
    <name evidence="7" type="primary">gluQ</name>
    <name evidence="10" type="ORF">GM173_02165</name>
</gene>
<dbReference type="Pfam" id="PF00749">
    <property type="entry name" value="tRNA-synt_1c"/>
    <property type="match status" value="1"/>
</dbReference>
<comment type="cofactor">
    <cofactor evidence="7">
        <name>Zn(2+)</name>
        <dbReference type="ChEBI" id="CHEBI:29105"/>
    </cofactor>
    <text evidence="7">Binds 1 zinc ion per subunit.</text>
</comment>
<comment type="caution">
    <text evidence="10">The sequence shown here is derived from an EMBL/GenBank/DDBJ whole genome shotgun (WGS) entry which is preliminary data.</text>
</comment>
<evidence type="ECO:0000256" key="2">
    <source>
        <dbReference type="ARBA" id="ARBA00022723"/>
    </source>
</evidence>
<dbReference type="NCBIfam" id="NF004314">
    <property type="entry name" value="PRK05710.1-3"/>
    <property type="match status" value="1"/>
</dbReference>
<evidence type="ECO:0000259" key="9">
    <source>
        <dbReference type="Pfam" id="PF00749"/>
    </source>
</evidence>
<proteinExistence type="inferred from homology"/>
<evidence type="ECO:0000313" key="10">
    <source>
        <dbReference type="EMBL" id="MBM5570377.1"/>
    </source>
</evidence>
<evidence type="ECO:0000256" key="3">
    <source>
        <dbReference type="ARBA" id="ARBA00022741"/>
    </source>
</evidence>
<feature type="binding site" evidence="7">
    <location>
        <position position="207"/>
    </location>
    <ligand>
        <name>L-glutamate</name>
        <dbReference type="ChEBI" id="CHEBI:29985"/>
    </ligand>
</feature>
<feature type="short sequence motif" description="'HIGH' region" evidence="7">
    <location>
        <begin position="22"/>
        <end position="32"/>
    </location>
</feature>
<name>A0ABS2C889_9NEIS</name>
<feature type="binding site" evidence="7">
    <location>
        <position position="248"/>
    </location>
    <ligand>
        <name>ATP</name>
        <dbReference type="ChEBI" id="CHEBI:30616"/>
    </ligand>
</feature>
<dbReference type="InterPro" id="IPR022380">
    <property type="entry name" value="Glu-Q_tRNA(Asp)_Synthase"/>
</dbReference>
<dbReference type="InterPro" id="IPR049940">
    <property type="entry name" value="GluQ/Sye"/>
</dbReference>
<reference evidence="10 11" key="1">
    <citation type="submission" date="2019-11" db="EMBL/GenBank/DDBJ databases">
        <title>Novel Deefgea species.</title>
        <authorList>
            <person name="Han J.-H."/>
        </authorList>
    </citation>
    <scope>NUCLEOTIDE SEQUENCE [LARGE SCALE GENOMIC DNA]</scope>
    <source>
        <strain evidence="10 11">LMG 24817</strain>
    </source>
</reference>
<evidence type="ECO:0000256" key="1">
    <source>
        <dbReference type="ARBA" id="ARBA00022598"/>
    </source>
</evidence>
<keyword evidence="11" id="KW-1185">Reference proteome</keyword>
<sequence>MANLKSADVVESSSAYVGRFAPSPTGPLHLGSLVAAVASYLDARAHGGRWLLRIEDVDQTRNQLGAQNDIVETLARFGFEWDGELLVQSDRHHRYRFILDDLIERGYVYPCSCSRREVAIYGRQGLDGLIYPGICRLGVRKTNVPHSWRLRVDGGLIVFADLIQGVFAQDVQQTVGDYVLLRADGCWAYQLAVVVDDAECGVTHVVRGSDLLDSTARQIGLQRVLNYPTVTYAHLPVLANLQGEKLSKQTKAEPLFAGAESEQLFFALEFLGHEPPAELRGAPLALLWQWALGSWDLTRIPQKRSVSVTFEHKNEYKILL</sequence>
<dbReference type="InterPro" id="IPR000924">
    <property type="entry name" value="Glu/Gln-tRNA-synth"/>
</dbReference>
<dbReference type="RefSeq" id="WP_203569680.1">
    <property type="nucleotide sequence ID" value="NZ_WOFE01000001.1"/>
</dbReference>
<feature type="binding site" evidence="7">
    <location>
        <position position="131"/>
    </location>
    <ligand>
        <name>Zn(2+)</name>
        <dbReference type="ChEBI" id="CHEBI:29105"/>
    </ligand>
</feature>
<protein>
    <recommendedName>
        <fullName evidence="7">Glutamyl-Q tRNA(Asp) synthetase</fullName>
        <shortName evidence="7">Glu-Q-RSs</shortName>
        <ecNumber evidence="7">6.1.1.-</ecNumber>
    </recommendedName>
</protein>
<keyword evidence="8" id="KW-0648">Protein biosynthesis</keyword>
<dbReference type="PRINTS" id="PR00987">
    <property type="entry name" value="TRNASYNTHGLU"/>
</dbReference>
<organism evidence="10 11">
    <name type="scientific">Deefgea chitinilytica</name>
    <dbReference type="NCBI Taxonomy" id="570276"/>
    <lineage>
        <taxon>Bacteria</taxon>
        <taxon>Pseudomonadati</taxon>
        <taxon>Pseudomonadota</taxon>
        <taxon>Betaproteobacteria</taxon>
        <taxon>Neisseriales</taxon>
        <taxon>Chitinibacteraceae</taxon>
        <taxon>Deefgea</taxon>
    </lineage>
</organism>
<evidence type="ECO:0000256" key="4">
    <source>
        <dbReference type="ARBA" id="ARBA00022833"/>
    </source>
</evidence>
<dbReference type="NCBIfam" id="TIGR03838">
    <property type="entry name" value="queuosine_YadB"/>
    <property type="match status" value="1"/>
</dbReference>
<feature type="binding site" evidence="7">
    <location>
        <position position="55"/>
    </location>
    <ligand>
        <name>L-glutamate</name>
        <dbReference type="ChEBI" id="CHEBI:29985"/>
    </ligand>
</feature>
<feature type="binding site" evidence="7">
    <location>
        <begin position="19"/>
        <end position="23"/>
    </location>
    <ligand>
        <name>L-glutamate</name>
        <dbReference type="ChEBI" id="CHEBI:29985"/>
    </ligand>
</feature>